<dbReference type="InterPro" id="IPR000182">
    <property type="entry name" value="GNAT_dom"/>
</dbReference>
<dbReference type="PANTHER" id="PTHR43441">
    <property type="entry name" value="RIBOSOMAL-PROTEIN-SERINE ACETYLTRANSFERASE"/>
    <property type="match status" value="1"/>
</dbReference>
<sequence>MAGAHRGAVVPSPLPERVERYGVVVRRWEADDAPALHAAVLANLEHLRPFMPWVAHEPLSLQQRRALIEGWTVEWAGGGDLTVGIWRGDRVLGSAGLHRRLGPDGLEIGYWVDRDHLRQGVATAAARALTDLAFTVPGIERVRICHDADDAASARVPARLGYLCLRDSPAAVPEAAAGPGEQRVWIVTRDQWATTAHRS</sequence>
<evidence type="ECO:0000313" key="2">
    <source>
        <dbReference type="EMBL" id="CAA9418678.1"/>
    </source>
</evidence>
<feature type="domain" description="N-acetyltransferase" evidence="1">
    <location>
        <begin position="23"/>
        <end position="179"/>
    </location>
</feature>
<dbReference type="PROSITE" id="PS51186">
    <property type="entry name" value="GNAT"/>
    <property type="match status" value="1"/>
</dbReference>
<dbReference type="AlphaFoldDB" id="A0A6J4PSX8"/>
<evidence type="ECO:0000259" key="1">
    <source>
        <dbReference type="PROSITE" id="PS51186"/>
    </source>
</evidence>
<dbReference type="Gene3D" id="3.40.630.30">
    <property type="match status" value="1"/>
</dbReference>
<dbReference type="PANTHER" id="PTHR43441:SF2">
    <property type="entry name" value="FAMILY ACETYLTRANSFERASE, PUTATIVE (AFU_ORTHOLOGUE AFUA_7G00850)-RELATED"/>
    <property type="match status" value="1"/>
</dbReference>
<gene>
    <name evidence="2" type="ORF">AVDCRST_MAG35-1850</name>
</gene>
<accession>A0A6J4PSX8</accession>
<dbReference type="GO" id="GO:0005737">
    <property type="term" value="C:cytoplasm"/>
    <property type="evidence" value="ECO:0007669"/>
    <property type="project" value="TreeGrafter"/>
</dbReference>
<dbReference type="GO" id="GO:1990189">
    <property type="term" value="F:protein N-terminal-serine acetyltransferase activity"/>
    <property type="evidence" value="ECO:0007669"/>
    <property type="project" value="TreeGrafter"/>
</dbReference>
<dbReference type="SUPFAM" id="SSF55729">
    <property type="entry name" value="Acyl-CoA N-acyltransferases (Nat)"/>
    <property type="match status" value="1"/>
</dbReference>
<dbReference type="GO" id="GO:0008999">
    <property type="term" value="F:protein-N-terminal-alanine acetyltransferase activity"/>
    <property type="evidence" value="ECO:0007669"/>
    <property type="project" value="TreeGrafter"/>
</dbReference>
<dbReference type="InterPro" id="IPR016181">
    <property type="entry name" value="Acyl_CoA_acyltransferase"/>
</dbReference>
<dbReference type="EMBL" id="CADCUY010000389">
    <property type="protein sequence ID" value="CAA9418678.1"/>
    <property type="molecule type" value="Genomic_DNA"/>
</dbReference>
<dbReference type="Pfam" id="PF13302">
    <property type="entry name" value="Acetyltransf_3"/>
    <property type="match status" value="1"/>
</dbReference>
<proteinExistence type="predicted"/>
<reference evidence="2" key="1">
    <citation type="submission" date="2020-02" db="EMBL/GenBank/DDBJ databases">
        <authorList>
            <person name="Meier V. D."/>
        </authorList>
    </citation>
    <scope>NUCLEOTIDE SEQUENCE</scope>
    <source>
        <strain evidence="2">AVDCRST_MAG35</strain>
    </source>
</reference>
<protein>
    <recommendedName>
        <fullName evidence="1">N-acetyltransferase domain-containing protein</fullName>
    </recommendedName>
</protein>
<organism evidence="2">
    <name type="scientific">uncultured Quadrisphaera sp</name>
    <dbReference type="NCBI Taxonomy" id="904978"/>
    <lineage>
        <taxon>Bacteria</taxon>
        <taxon>Bacillati</taxon>
        <taxon>Actinomycetota</taxon>
        <taxon>Actinomycetes</taxon>
        <taxon>Kineosporiales</taxon>
        <taxon>Kineosporiaceae</taxon>
        <taxon>Quadrisphaera</taxon>
        <taxon>environmental samples</taxon>
    </lineage>
</organism>
<dbReference type="InterPro" id="IPR051908">
    <property type="entry name" value="Ribosomal_N-acetyltransferase"/>
</dbReference>
<name>A0A6J4PSX8_9ACTN</name>